<dbReference type="Pfam" id="PF13478">
    <property type="entry name" value="XdhC_C"/>
    <property type="match status" value="1"/>
</dbReference>
<dbReference type="EMBL" id="BOMB01000012">
    <property type="protein sequence ID" value="GID11544.1"/>
    <property type="molecule type" value="Genomic_DNA"/>
</dbReference>
<sequence length="330" mass="33296">MAANGSGGWWPAGRAGNRWWATVPGDTHRGGRAREYGRDGVGVSERGGGGVRTAEPPYVRVTVVRAQPPTSARPGDSAVVRADGTIDGFVGGQCVTGSVRVAALAALRAGEPVLLRILPDGAAPFPDVPGAQVVVNPCLSGGAIELFLAPELPAPVVRVVGDSPIARAVAELAPIVGLALDTGSGGRAPTAVVVASHGGDEVGAIRTALADGAGYVGLVASGRRGAAVLADAALTDAERRRVHSPAGLPIGARSAAEIALAIVGEIVRELRTGGLAAPSVEPPAVRQEVDPVCGMTVVVGPDTPTLTVDGERFWFCSTGCRDRYAEKVGA</sequence>
<dbReference type="InterPro" id="IPR052698">
    <property type="entry name" value="MoCofactor_Util/Proc"/>
</dbReference>
<feature type="region of interest" description="Disordered" evidence="1">
    <location>
        <begin position="21"/>
        <end position="54"/>
    </location>
</feature>
<dbReference type="InterPro" id="IPR027051">
    <property type="entry name" value="XdhC_Rossmann_dom"/>
</dbReference>
<keyword evidence="5" id="KW-1185">Reference proteome</keyword>
<dbReference type="PANTHER" id="PTHR30388">
    <property type="entry name" value="ALDEHYDE OXIDOREDUCTASE MOLYBDENUM COFACTOR ASSEMBLY PROTEIN"/>
    <property type="match status" value="1"/>
</dbReference>
<evidence type="ECO:0000313" key="5">
    <source>
        <dbReference type="Proteomes" id="UP000612808"/>
    </source>
</evidence>
<evidence type="ECO:0000259" key="2">
    <source>
        <dbReference type="Pfam" id="PF02625"/>
    </source>
</evidence>
<evidence type="ECO:0008006" key="6">
    <source>
        <dbReference type="Google" id="ProtNLM"/>
    </source>
</evidence>
<comment type="caution">
    <text evidence="4">The sequence shown here is derived from an EMBL/GenBank/DDBJ whole genome shotgun (WGS) entry which is preliminary data.</text>
</comment>
<evidence type="ECO:0000259" key="3">
    <source>
        <dbReference type="Pfam" id="PF13478"/>
    </source>
</evidence>
<dbReference type="Proteomes" id="UP000612808">
    <property type="component" value="Unassembled WGS sequence"/>
</dbReference>
<proteinExistence type="predicted"/>
<dbReference type="AlphaFoldDB" id="A0A8J3J7J4"/>
<evidence type="ECO:0000256" key="1">
    <source>
        <dbReference type="SAM" id="MobiDB-lite"/>
    </source>
</evidence>
<feature type="domain" description="XdhC- CoxI" evidence="2">
    <location>
        <begin position="54"/>
        <end position="116"/>
    </location>
</feature>
<dbReference type="PANTHER" id="PTHR30388:SF4">
    <property type="entry name" value="MOLYBDENUM COFACTOR INSERTION CHAPERONE PAOD"/>
    <property type="match status" value="1"/>
</dbReference>
<dbReference type="Pfam" id="PF02625">
    <property type="entry name" value="XdhC_CoxI"/>
    <property type="match status" value="1"/>
</dbReference>
<feature type="compositionally biased region" description="Basic and acidic residues" evidence="1">
    <location>
        <begin position="26"/>
        <end position="38"/>
    </location>
</feature>
<feature type="domain" description="XdhC Rossmann" evidence="3">
    <location>
        <begin position="159"/>
        <end position="266"/>
    </location>
</feature>
<protein>
    <recommendedName>
        <fullName evidence="6">Xanthine dehydrogenase accessory factor</fullName>
    </recommendedName>
</protein>
<dbReference type="Gene3D" id="3.40.50.720">
    <property type="entry name" value="NAD(P)-binding Rossmann-like Domain"/>
    <property type="match status" value="1"/>
</dbReference>
<organism evidence="4 5">
    <name type="scientific">Actinocatenispora rupis</name>
    <dbReference type="NCBI Taxonomy" id="519421"/>
    <lineage>
        <taxon>Bacteria</taxon>
        <taxon>Bacillati</taxon>
        <taxon>Actinomycetota</taxon>
        <taxon>Actinomycetes</taxon>
        <taxon>Micromonosporales</taxon>
        <taxon>Micromonosporaceae</taxon>
        <taxon>Actinocatenispora</taxon>
    </lineage>
</organism>
<name>A0A8J3J7J4_9ACTN</name>
<accession>A0A8J3J7J4</accession>
<evidence type="ECO:0000313" key="4">
    <source>
        <dbReference type="EMBL" id="GID11544.1"/>
    </source>
</evidence>
<reference evidence="4" key="1">
    <citation type="submission" date="2021-01" db="EMBL/GenBank/DDBJ databases">
        <title>Whole genome shotgun sequence of Actinocatenispora rupis NBRC 107355.</title>
        <authorList>
            <person name="Komaki H."/>
            <person name="Tamura T."/>
        </authorList>
    </citation>
    <scope>NUCLEOTIDE SEQUENCE</scope>
    <source>
        <strain evidence="4">NBRC 107355</strain>
    </source>
</reference>
<gene>
    <name evidence="4" type="ORF">Aru02nite_24330</name>
</gene>
<dbReference type="InterPro" id="IPR003777">
    <property type="entry name" value="XdhC_CoxI"/>
</dbReference>